<dbReference type="AlphaFoldDB" id="A0A1E5LJ97"/>
<name>A0A1E5LJ97_9BACI</name>
<evidence type="ECO:0008006" key="3">
    <source>
        <dbReference type="Google" id="ProtNLM"/>
    </source>
</evidence>
<evidence type="ECO:0000313" key="1">
    <source>
        <dbReference type="EMBL" id="OEH94154.1"/>
    </source>
</evidence>
<dbReference type="PANTHER" id="PTHR34817">
    <property type="entry name" value="NUCLEOTIDYLTRANSFERASE"/>
    <property type="match status" value="1"/>
</dbReference>
<dbReference type="Proteomes" id="UP000095209">
    <property type="component" value="Unassembled WGS sequence"/>
</dbReference>
<dbReference type="PANTHER" id="PTHR34817:SF1">
    <property type="entry name" value="NUCLEOTIDYLTRANSFERASE"/>
    <property type="match status" value="1"/>
</dbReference>
<evidence type="ECO:0000313" key="2">
    <source>
        <dbReference type="Proteomes" id="UP000095209"/>
    </source>
</evidence>
<reference evidence="1 2" key="1">
    <citation type="submission" date="2016-08" db="EMBL/GenBank/DDBJ databases">
        <title>Genome of Bacillus solimangrovi GH2-4.</title>
        <authorList>
            <person name="Lim S."/>
            <person name="Kim B.-C."/>
        </authorList>
    </citation>
    <scope>NUCLEOTIDE SEQUENCE [LARGE SCALE GENOMIC DNA]</scope>
    <source>
        <strain evidence="1 2">GH2-4</strain>
    </source>
</reference>
<organism evidence="1 2">
    <name type="scientific">Bacillus solimangrovi</name>
    <dbReference type="NCBI Taxonomy" id="1305675"/>
    <lineage>
        <taxon>Bacteria</taxon>
        <taxon>Bacillati</taxon>
        <taxon>Bacillota</taxon>
        <taxon>Bacilli</taxon>
        <taxon>Bacillales</taxon>
        <taxon>Bacillaceae</taxon>
        <taxon>Bacillus</taxon>
    </lineage>
</organism>
<sequence>MISNRKTVFTALVGSYNYNLSTTDSDKDYKAFFLPTFDDLYYGDKQSLSKTSLEKDIEYHDIRKLPIMLWKSNVNFVETLFSVEYLDSDNKFFNYLFEKREDIARMNLPYLYEACQGMFYQKKKEYERDIIKDTKKTYKHAMSALRIIDFLHRYKQNDFSSFKSAIWYPNNDSYKDFLLSVRSGNVCGIESLLINKEKSLESIKDYYKLIEPNKELKMEIDATLKQHIFLQIF</sequence>
<gene>
    <name evidence="1" type="ORF">BFG57_09535</name>
</gene>
<dbReference type="Pfam" id="PF10127">
    <property type="entry name" value="RlaP"/>
    <property type="match status" value="1"/>
</dbReference>
<dbReference type="EMBL" id="MJEH01000005">
    <property type="protein sequence ID" value="OEH94154.1"/>
    <property type="molecule type" value="Genomic_DNA"/>
</dbReference>
<dbReference type="InterPro" id="IPR018775">
    <property type="entry name" value="RlaP"/>
</dbReference>
<proteinExistence type="predicted"/>
<accession>A0A1E5LJ97</accession>
<comment type="caution">
    <text evidence="1">The sequence shown here is derived from an EMBL/GenBank/DDBJ whole genome shotgun (WGS) entry which is preliminary data.</text>
</comment>
<dbReference type="OrthoDB" id="2987080at2"/>
<protein>
    <recommendedName>
        <fullName evidence="3">Nucleotidyltransferase</fullName>
    </recommendedName>
</protein>
<keyword evidence="2" id="KW-1185">Reference proteome</keyword>